<keyword evidence="3" id="KW-1185">Reference proteome</keyword>
<comment type="caution">
    <text evidence="2">The sequence shown here is derived from an EMBL/GenBank/DDBJ whole genome shotgun (WGS) entry which is preliminary data.</text>
</comment>
<evidence type="ECO:0000313" key="2">
    <source>
        <dbReference type="EMBL" id="GAA5511734.1"/>
    </source>
</evidence>
<evidence type="ECO:0000256" key="1">
    <source>
        <dbReference type="SAM" id="Phobius"/>
    </source>
</evidence>
<accession>A0ABP9W305</accession>
<protein>
    <submittedName>
        <fullName evidence="2">Uncharacterized protein</fullName>
    </submittedName>
</protein>
<feature type="transmembrane region" description="Helical" evidence="1">
    <location>
        <begin position="30"/>
        <end position="49"/>
    </location>
</feature>
<name>A0ABP9W305_9DEIO</name>
<keyword evidence="1" id="KW-1133">Transmembrane helix</keyword>
<sequence>MTLVVTVFGSYALWLLAGGLTVARAAPERVRMVGVALCVLLALGGLTTWTRNEVEGLGSHLSFPLSLFGWMALVVVCAVAGLSCLRPSPGTAWALLGPPALLPLLWFTPSL</sequence>
<evidence type="ECO:0000313" key="3">
    <source>
        <dbReference type="Proteomes" id="UP001401887"/>
    </source>
</evidence>
<keyword evidence="1" id="KW-0472">Membrane</keyword>
<feature type="transmembrane region" description="Helical" evidence="1">
    <location>
        <begin position="6"/>
        <end position="23"/>
    </location>
</feature>
<dbReference type="RefSeq" id="WP_345460234.1">
    <property type="nucleotide sequence ID" value="NZ_BAABRP010000001.1"/>
</dbReference>
<organism evidence="2 3">
    <name type="scientific">Deinococcus carri</name>
    <dbReference type="NCBI Taxonomy" id="1211323"/>
    <lineage>
        <taxon>Bacteria</taxon>
        <taxon>Thermotogati</taxon>
        <taxon>Deinococcota</taxon>
        <taxon>Deinococci</taxon>
        <taxon>Deinococcales</taxon>
        <taxon>Deinococcaceae</taxon>
        <taxon>Deinococcus</taxon>
    </lineage>
</organism>
<feature type="transmembrane region" description="Helical" evidence="1">
    <location>
        <begin position="92"/>
        <end position="109"/>
    </location>
</feature>
<gene>
    <name evidence="2" type="ORF">Dcar01_00447</name>
</gene>
<feature type="transmembrane region" description="Helical" evidence="1">
    <location>
        <begin position="61"/>
        <end position="85"/>
    </location>
</feature>
<dbReference type="EMBL" id="BAABRP010000001">
    <property type="protein sequence ID" value="GAA5511734.1"/>
    <property type="molecule type" value="Genomic_DNA"/>
</dbReference>
<proteinExistence type="predicted"/>
<reference evidence="2 3" key="1">
    <citation type="submission" date="2024-02" db="EMBL/GenBank/DDBJ databases">
        <title>Deinococcus carri NBRC 110142.</title>
        <authorList>
            <person name="Ichikawa N."/>
            <person name="Katano-Makiyama Y."/>
            <person name="Hidaka K."/>
        </authorList>
    </citation>
    <scope>NUCLEOTIDE SEQUENCE [LARGE SCALE GENOMIC DNA]</scope>
    <source>
        <strain evidence="2 3">NBRC 110142</strain>
    </source>
</reference>
<dbReference type="Proteomes" id="UP001401887">
    <property type="component" value="Unassembled WGS sequence"/>
</dbReference>
<keyword evidence="1" id="KW-0812">Transmembrane</keyword>